<reference evidence="1" key="1">
    <citation type="submission" date="2014-09" db="EMBL/GenBank/DDBJ databases">
        <authorList>
            <person name="Magalhaes I.L.F."/>
            <person name="Oliveira U."/>
            <person name="Santos F.R."/>
            <person name="Vidigal T.H.D.A."/>
            <person name="Brescovit A.D."/>
            <person name="Santos A.J."/>
        </authorList>
    </citation>
    <scope>NUCLEOTIDE SEQUENCE</scope>
    <source>
        <tissue evidence="1">Shoot tissue taken approximately 20 cm above the soil surface</tissue>
    </source>
</reference>
<organism evidence="1">
    <name type="scientific">Arundo donax</name>
    <name type="common">Giant reed</name>
    <name type="synonym">Donax arundinaceus</name>
    <dbReference type="NCBI Taxonomy" id="35708"/>
    <lineage>
        <taxon>Eukaryota</taxon>
        <taxon>Viridiplantae</taxon>
        <taxon>Streptophyta</taxon>
        <taxon>Embryophyta</taxon>
        <taxon>Tracheophyta</taxon>
        <taxon>Spermatophyta</taxon>
        <taxon>Magnoliopsida</taxon>
        <taxon>Liliopsida</taxon>
        <taxon>Poales</taxon>
        <taxon>Poaceae</taxon>
        <taxon>PACMAD clade</taxon>
        <taxon>Arundinoideae</taxon>
        <taxon>Arundineae</taxon>
        <taxon>Arundo</taxon>
    </lineage>
</organism>
<name>A0A0A8ZTK3_ARUDO</name>
<reference evidence="1" key="2">
    <citation type="journal article" date="2015" name="Data Brief">
        <title>Shoot transcriptome of the giant reed, Arundo donax.</title>
        <authorList>
            <person name="Barrero R.A."/>
            <person name="Guerrero F.D."/>
            <person name="Moolhuijzen P."/>
            <person name="Goolsby J.A."/>
            <person name="Tidwell J."/>
            <person name="Bellgard S.E."/>
            <person name="Bellgard M.I."/>
        </authorList>
    </citation>
    <scope>NUCLEOTIDE SEQUENCE</scope>
    <source>
        <tissue evidence="1">Shoot tissue taken approximately 20 cm above the soil surface</tissue>
    </source>
</reference>
<dbReference type="AlphaFoldDB" id="A0A0A8ZTK3"/>
<proteinExistence type="predicted"/>
<dbReference type="EMBL" id="GBRH01256862">
    <property type="protein sequence ID" value="JAD41033.1"/>
    <property type="molecule type" value="Transcribed_RNA"/>
</dbReference>
<accession>A0A0A8ZTK3</accession>
<sequence length="40" mass="4503">MSITVVNLMTINIATSTSRSPSWFLRCRVLLRTILVCMCA</sequence>
<protein>
    <submittedName>
        <fullName evidence="1">Uncharacterized protein</fullName>
    </submittedName>
</protein>
<evidence type="ECO:0000313" key="1">
    <source>
        <dbReference type="EMBL" id="JAD41033.1"/>
    </source>
</evidence>